<dbReference type="RefSeq" id="XP_020647320.2">
    <property type="nucleotide sequence ID" value="XM_020791661.2"/>
</dbReference>
<evidence type="ECO:0000313" key="11">
    <source>
        <dbReference type="RefSeq" id="XP_020647320.2"/>
    </source>
</evidence>
<reference evidence="11" key="2">
    <citation type="submission" date="2025-08" db="UniProtKB">
        <authorList>
            <consortium name="RefSeq"/>
        </authorList>
    </citation>
    <scope>IDENTIFICATION</scope>
</reference>
<dbReference type="Gene3D" id="3.40.50.300">
    <property type="entry name" value="P-loop containing nucleotide triphosphate hydrolases"/>
    <property type="match status" value="1"/>
</dbReference>
<keyword evidence="8" id="KW-0472">Membrane</keyword>
<dbReference type="PANTHER" id="PTHR14647:SF84">
    <property type="entry name" value="GALACTOSE-3-O-SULFOTRANSFERASE 2-LIKE"/>
    <property type="match status" value="1"/>
</dbReference>
<proteinExistence type="inferred from homology"/>
<dbReference type="GO" id="GO:0009247">
    <property type="term" value="P:glycolipid biosynthetic process"/>
    <property type="evidence" value="ECO:0007669"/>
    <property type="project" value="InterPro"/>
</dbReference>
<evidence type="ECO:0000256" key="5">
    <source>
        <dbReference type="ARBA" id="ARBA00022968"/>
    </source>
</evidence>
<evidence type="ECO:0000256" key="9">
    <source>
        <dbReference type="ARBA" id="ARBA00023180"/>
    </source>
</evidence>
<sequence length="418" mass="48242">MNCFCLSVAIWRHRSWLLAAIFLFLLLLLRQLTRQEILRLSPGEELLSLPRRSSPTRTLPAPQVTGRAGQEEQGGLSVVFLKTHKTGSSTVQNILFRASERRNLTVAFPLYSYQFAYPECFSRAFVEDLPPGALHFNLLCSHMRLHVGEVQAVMPSHSVYLTILRHPAQTFESVFHYYLNVVPAFQPLANHSSPLLAFLEASAEHYNAQDASNGLAKNPMAFDLGLNPGQEEAATSQWTRELERLNQTFQLVMIAEHFDESLLLARDLLGLDMEELVYVRLNVRHKKGPPLSKALAQKIQAWNWFDMQLYKFFQRIFWHKVERYGYMRMKRELDAFRALLRETVTTCLAGDSVGPEDMVDALRPWQPGSVTILGYRLKQNLTYAQYTSCFRMVLPELQYHAYLYYRQYGRDMRPLPTT</sequence>
<organism evidence="10 11">
    <name type="scientific">Pogona vitticeps</name>
    <name type="common">central bearded dragon</name>
    <dbReference type="NCBI Taxonomy" id="103695"/>
    <lineage>
        <taxon>Eukaryota</taxon>
        <taxon>Metazoa</taxon>
        <taxon>Chordata</taxon>
        <taxon>Craniata</taxon>
        <taxon>Vertebrata</taxon>
        <taxon>Euteleostomi</taxon>
        <taxon>Lepidosauria</taxon>
        <taxon>Squamata</taxon>
        <taxon>Bifurcata</taxon>
        <taxon>Unidentata</taxon>
        <taxon>Episquamata</taxon>
        <taxon>Toxicofera</taxon>
        <taxon>Iguania</taxon>
        <taxon>Acrodonta</taxon>
        <taxon>Agamidae</taxon>
        <taxon>Amphibolurinae</taxon>
        <taxon>Pogona</taxon>
    </lineage>
</organism>
<reference evidence="10" key="1">
    <citation type="submission" date="2025-05" db="UniProtKB">
        <authorList>
            <consortium name="RefSeq"/>
        </authorList>
    </citation>
    <scope>NUCLEOTIDE SEQUENCE [LARGE SCALE GENOMIC DNA]</scope>
</reference>
<keyword evidence="5" id="KW-0735">Signal-anchor</keyword>
<keyword evidence="9" id="KW-0325">Glycoprotein</keyword>
<dbReference type="SUPFAM" id="SSF52540">
    <property type="entry name" value="P-loop containing nucleoside triphosphate hydrolases"/>
    <property type="match status" value="1"/>
</dbReference>
<keyword evidence="6" id="KW-1133">Transmembrane helix</keyword>
<evidence type="ECO:0000256" key="8">
    <source>
        <dbReference type="ARBA" id="ARBA00023136"/>
    </source>
</evidence>
<keyword evidence="3" id="KW-0808">Transferase</keyword>
<dbReference type="GO" id="GO:0001733">
    <property type="term" value="F:galactosylceramide sulfotransferase activity"/>
    <property type="evidence" value="ECO:0007669"/>
    <property type="project" value="InterPro"/>
</dbReference>
<dbReference type="KEGG" id="pvt:110077998"/>
<dbReference type="InterPro" id="IPR009729">
    <property type="entry name" value="Gal-3-0_sulfotransfrase"/>
</dbReference>
<keyword evidence="7" id="KW-0333">Golgi apparatus</keyword>
<evidence type="ECO:0000256" key="2">
    <source>
        <dbReference type="ARBA" id="ARBA00008124"/>
    </source>
</evidence>
<evidence type="ECO:0000256" key="3">
    <source>
        <dbReference type="ARBA" id="ARBA00022679"/>
    </source>
</evidence>
<dbReference type="AlphaFoldDB" id="A0A6J0TJW7"/>
<evidence type="ECO:0000256" key="4">
    <source>
        <dbReference type="ARBA" id="ARBA00022692"/>
    </source>
</evidence>
<dbReference type="OrthoDB" id="514299at2759"/>
<dbReference type="Proteomes" id="UP001652642">
    <property type="component" value="Chromosome 2"/>
</dbReference>
<dbReference type="GeneID" id="110077998"/>
<evidence type="ECO:0000256" key="1">
    <source>
        <dbReference type="ARBA" id="ARBA00004323"/>
    </source>
</evidence>
<dbReference type="InterPro" id="IPR027417">
    <property type="entry name" value="P-loop_NTPase"/>
</dbReference>
<dbReference type="PANTHER" id="PTHR14647">
    <property type="entry name" value="GALACTOSE-3-O-SULFOTRANSFERASE"/>
    <property type="match status" value="1"/>
</dbReference>
<dbReference type="Pfam" id="PF06990">
    <property type="entry name" value="Gal-3-0_sulfotr"/>
    <property type="match status" value="1"/>
</dbReference>
<keyword evidence="10" id="KW-1185">Reference proteome</keyword>
<comment type="subcellular location">
    <subcellularLocation>
        <location evidence="1">Golgi apparatus membrane</location>
        <topology evidence="1">Single-pass type II membrane protein</topology>
    </subcellularLocation>
</comment>
<dbReference type="InParanoid" id="A0A6J0TJW7"/>
<name>A0A6J0TJW7_9SAUR</name>
<gene>
    <name evidence="11" type="primary">LOC110077998</name>
</gene>
<accession>A0A6J0TJW7</accession>
<keyword evidence="4" id="KW-0812">Transmembrane</keyword>
<dbReference type="GO" id="GO:0000139">
    <property type="term" value="C:Golgi membrane"/>
    <property type="evidence" value="ECO:0007669"/>
    <property type="project" value="UniProtKB-SubCell"/>
</dbReference>
<evidence type="ECO:0000313" key="10">
    <source>
        <dbReference type="Proteomes" id="UP001652642"/>
    </source>
</evidence>
<evidence type="ECO:0000256" key="7">
    <source>
        <dbReference type="ARBA" id="ARBA00023034"/>
    </source>
</evidence>
<protein>
    <submittedName>
        <fullName evidence="11">Galactosylceramide sulfotransferase-like</fullName>
    </submittedName>
</protein>
<comment type="similarity">
    <text evidence="2">Belongs to the galactose-3-O-sulfotransferase family.</text>
</comment>
<evidence type="ECO:0000256" key="6">
    <source>
        <dbReference type="ARBA" id="ARBA00022989"/>
    </source>
</evidence>